<comment type="caution">
    <text evidence="6">The sequence shown here is derived from an EMBL/GenBank/DDBJ whole genome shotgun (WGS) entry which is preliminary data.</text>
</comment>
<comment type="similarity">
    <text evidence="5">Belongs to the 4-toluene sulfonate uptake permease (TSUP) (TC 2.A.102) family.</text>
</comment>
<keyword evidence="3 5" id="KW-1133">Transmembrane helix</keyword>
<feature type="transmembrane region" description="Helical" evidence="5">
    <location>
        <begin position="207"/>
        <end position="231"/>
    </location>
</feature>
<keyword evidence="2 5" id="KW-0812">Transmembrane</keyword>
<sequence>MTLSRSQSIRRPPAVGFSRRTPQLLPMVASLSPPVLASLVVVAFLAGVGNTGIGVGGVFVTAALYAFTDLPSEAVAGTALATFAATGALGSYSYVRSGELRGGGRRLAALLGVGSGVGVLGGVLLNDWLPTATVETLFGAAVAVVGGVVAYRELVGLPSVVEVDPETATGRASFVAIGAVVGLVSGLLGIGGLAAVVPALVLLGVPLLVAIGVGQVVSGLLSFVGAAGFALRGAVEPALVLAVGLPELAGAALGWRVAHVLPERPLSLALSVALVLSGAYVLFG</sequence>
<protein>
    <recommendedName>
        <fullName evidence="5">Probable membrane transporter protein</fullName>
    </recommendedName>
</protein>
<feature type="transmembrane region" description="Helical" evidence="5">
    <location>
        <begin position="107"/>
        <end position="125"/>
    </location>
</feature>
<feature type="transmembrane region" description="Helical" evidence="5">
    <location>
        <begin position="174"/>
        <end position="201"/>
    </location>
</feature>
<dbReference type="PANTHER" id="PTHR43701">
    <property type="entry name" value="MEMBRANE TRANSPORTER PROTEIN MJ0441-RELATED"/>
    <property type="match status" value="1"/>
</dbReference>
<feature type="transmembrane region" description="Helical" evidence="5">
    <location>
        <begin position="137"/>
        <end position="154"/>
    </location>
</feature>
<evidence type="ECO:0000256" key="3">
    <source>
        <dbReference type="ARBA" id="ARBA00022989"/>
    </source>
</evidence>
<keyword evidence="5" id="KW-1003">Cell membrane</keyword>
<organism evidence="6 7">
    <name type="scientific">Halogeometricum salsisoli</name>
    <dbReference type="NCBI Taxonomy" id="2950536"/>
    <lineage>
        <taxon>Archaea</taxon>
        <taxon>Methanobacteriati</taxon>
        <taxon>Methanobacteriota</taxon>
        <taxon>Stenosarchaea group</taxon>
        <taxon>Halobacteria</taxon>
        <taxon>Halobacteriales</taxon>
        <taxon>Haloferacaceae</taxon>
        <taxon>Halogeometricum</taxon>
    </lineage>
</organism>
<dbReference type="Pfam" id="PF01925">
    <property type="entry name" value="TauE"/>
    <property type="match status" value="1"/>
</dbReference>
<dbReference type="PANTHER" id="PTHR43701:SF2">
    <property type="entry name" value="MEMBRANE TRANSPORTER PROTEIN YJNA-RELATED"/>
    <property type="match status" value="1"/>
</dbReference>
<evidence type="ECO:0000256" key="5">
    <source>
        <dbReference type="RuleBase" id="RU363041"/>
    </source>
</evidence>
<feature type="transmembrane region" description="Helical" evidence="5">
    <location>
        <begin position="35"/>
        <end position="68"/>
    </location>
</feature>
<dbReference type="InterPro" id="IPR051598">
    <property type="entry name" value="TSUP/Inactive_protease-like"/>
</dbReference>
<proteinExistence type="inferred from homology"/>
<keyword evidence="4 5" id="KW-0472">Membrane</keyword>
<keyword evidence="7" id="KW-1185">Reference proteome</keyword>
<feature type="transmembrane region" description="Helical" evidence="5">
    <location>
        <begin position="238"/>
        <end position="258"/>
    </location>
</feature>
<feature type="transmembrane region" description="Helical" evidence="5">
    <location>
        <begin position="74"/>
        <end position="95"/>
    </location>
</feature>
<evidence type="ECO:0000256" key="2">
    <source>
        <dbReference type="ARBA" id="ARBA00022692"/>
    </source>
</evidence>
<dbReference type="RefSeq" id="WP_310924883.1">
    <property type="nucleotide sequence ID" value="NZ_JAMQOP010000002.1"/>
</dbReference>
<dbReference type="EMBL" id="JAMQOP010000002">
    <property type="protein sequence ID" value="MDS0300037.1"/>
    <property type="molecule type" value="Genomic_DNA"/>
</dbReference>
<evidence type="ECO:0000313" key="6">
    <source>
        <dbReference type="EMBL" id="MDS0300037.1"/>
    </source>
</evidence>
<dbReference type="Proteomes" id="UP001257060">
    <property type="component" value="Unassembled WGS sequence"/>
</dbReference>
<gene>
    <name evidence="6" type="ORF">NDI76_14920</name>
</gene>
<evidence type="ECO:0000256" key="1">
    <source>
        <dbReference type="ARBA" id="ARBA00004141"/>
    </source>
</evidence>
<reference evidence="6 7" key="1">
    <citation type="submission" date="2022-06" db="EMBL/GenBank/DDBJ databases">
        <title>Halogeometricum sp. a new haloarchaeum isolate from saline soil.</title>
        <authorList>
            <person name="Strakova D."/>
            <person name="Galisteo C."/>
            <person name="Sanchez-Porro C."/>
            <person name="Ventosa A."/>
        </authorList>
    </citation>
    <scope>NUCLEOTIDE SEQUENCE [LARGE SCALE GENOMIC DNA]</scope>
    <source>
        <strain evidence="6 7">S1BR25-6</strain>
    </source>
</reference>
<feature type="transmembrane region" description="Helical" evidence="5">
    <location>
        <begin position="264"/>
        <end position="283"/>
    </location>
</feature>
<evidence type="ECO:0000256" key="4">
    <source>
        <dbReference type="ARBA" id="ARBA00023136"/>
    </source>
</evidence>
<comment type="subcellular location">
    <subcellularLocation>
        <location evidence="5">Cell membrane</location>
        <topology evidence="5">Multi-pass membrane protein</topology>
    </subcellularLocation>
    <subcellularLocation>
        <location evidence="1">Membrane</location>
        <topology evidence="1">Multi-pass membrane protein</topology>
    </subcellularLocation>
</comment>
<dbReference type="InterPro" id="IPR002781">
    <property type="entry name" value="TM_pro_TauE-like"/>
</dbReference>
<evidence type="ECO:0000313" key="7">
    <source>
        <dbReference type="Proteomes" id="UP001257060"/>
    </source>
</evidence>
<accession>A0ABU2GGV1</accession>
<name>A0ABU2GGV1_9EURY</name>